<gene>
    <name evidence="6" type="ORF">Fmac_009408</name>
</gene>
<comment type="caution">
    <text evidence="6">The sequence shown here is derived from an EMBL/GenBank/DDBJ whole genome shotgun (WGS) entry which is preliminary data.</text>
</comment>
<dbReference type="Pfam" id="PF01582">
    <property type="entry name" value="TIR"/>
    <property type="match status" value="1"/>
</dbReference>
<dbReference type="Gene3D" id="3.80.10.10">
    <property type="entry name" value="Ribonuclease Inhibitor"/>
    <property type="match status" value="1"/>
</dbReference>
<feature type="region of interest" description="Disordered" evidence="4">
    <location>
        <begin position="692"/>
        <end position="711"/>
    </location>
</feature>
<accession>A0ABD1N099</accession>
<evidence type="ECO:0000259" key="5">
    <source>
        <dbReference type="PROSITE" id="PS50104"/>
    </source>
</evidence>
<name>A0ABD1N099_9FABA</name>
<dbReference type="SMART" id="SM00255">
    <property type="entry name" value="TIR"/>
    <property type="match status" value="1"/>
</dbReference>
<evidence type="ECO:0000256" key="1">
    <source>
        <dbReference type="ARBA" id="ARBA00022614"/>
    </source>
</evidence>
<keyword evidence="3" id="KW-0520">NAD</keyword>
<dbReference type="InterPro" id="IPR032675">
    <property type="entry name" value="LRR_dom_sf"/>
</dbReference>
<dbReference type="InterPro" id="IPR000157">
    <property type="entry name" value="TIR_dom"/>
</dbReference>
<keyword evidence="7" id="KW-1185">Reference proteome</keyword>
<evidence type="ECO:0000256" key="2">
    <source>
        <dbReference type="ARBA" id="ARBA00022737"/>
    </source>
</evidence>
<evidence type="ECO:0000256" key="4">
    <source>
        <dbReference type="SAM" id="MobiDB-lite"/>
    </source>
</evidence>
<dbReference type="InterPro" id="IPR044974">
    <property type="entry name" value="Disease_R_plants"/>
</dbReference>
<dbReference type="AlphaFoldDB" id="A0ABD1N099"/>
<reference evidence="6 7" key="1">
    <citation type="submission" date="2024-08" db="EMBL/GenBank/DDBJ databases">
        <title>Insights into the chromosomal genome structure of Flemingia macrophylla.</title>
        <authorList>
            <person name="Ding Y."/>
            <person name="Zhao Y."/>
            <person name="Bi W."/>
            <person name="Wu M."/>
            <person name="Zhao G."/>
            <person name="Gong Y."/>
            <person name="Li W."/>
            <person name="Zhang P."/>
        </authorList>
    </citation>
    <scope>NUCLEOTIDE SEQUENCE [LARGE SCALE GENOMIC DNA]</scope>
    <source>
        <strain evidence="6">DYQJB</strain>
        <tissue evidence="6">Leaf</tissue>
    </source>
</reference>
<dbReference type="PROSITE" id="PS50104">
    <property type="entry name" value="TIR"/>
    <property type="match status" value="1"/>
</dbReference>
<keyword evidence="1" id="KW-0433">Leucine-rich repeat</keyword>
<dbReference type="PANTHER" id="PTHR11017">
    <property type="entry name" value="LEUCINE-RICH REPEAT-CONTAINING PROTEIN"/>
    <property type="match status" value="1"/>
</dbReference>
<dbReference type="InterPro" id="IPR011713">
    <property type="entry name" value="Leu-rich_rpt_3"/>
</dbReference>
<dbReference type="SUPFAM" id="SSF52058">
    <property type="entry name" value="L domain-like"/>
    <property type="match status" value="1"/>
</dbReference>
<dbReference type="FunFam" id="3.40.50.10140:FF:000007">
    <property type="entry name" value="Disease resistance protein (TIR-NBS-LRR class)"/>
    <property type="match status" value="1"/>
</dbReference>
<dbReference type="SUPFAM" id="SSF52200">
    <property type="entry name" value="Toll/Interleukin receptor TIR domain"/>
    <property type="match status" value="1"/>
</dbReference>
<evidence type="ECO:0000313" key="7">
    <source>
        <dbReference type="Proteomes" id="UP001603857"/>
    </source>
</evidence>
<dbReference type="Gene3D" id="3.40.50.10140">
    <property type="entry name" value="Toll/interleukin-1 receptor homology (TIR) domain"/>
    <property type="match status" value="1"/>
</dbReference>
<dbReference type="PANTHER" id="PTHR11017:SF243">
    <property type="entry name" value="ADP-RIBOSYL CYCLASE_CYCLIC ADP-RIBOSE HYDROLASE"/>
    <property type="match status" value="1"/>
</dbReference>
<evidence type="ECO:0000313" key="6">
    <source>
        <dbReference type="EMBL" id="KAL2341468.1"/>
    </source>
</evidence>
<dbReference type="Proteomes" id="UP001603857">
    <property type="component" value="Unassembled WGS sequence"/>
</dbReference>
<keyword evidence="2" id="KW-0677">Repeat</keyword>
<protein>
    <recommendedName>
        <fullName evidence="5">TIR domain-containing protein</fullName>
    </recommendedName>
</protein>
<dbReference type="Pfam" id="PF07725">
    <property type="entry name" value="LRR_3"/>
    <property type="match status" value="1"/>
</dbReference>
<sequence length="711" mass="82280">MDEHQRISSNSSSIVSSKTYDVFLSFRGEDTRLNFTSHLYKVLNEKKIKTFIDDQLKKGDKISQALTKTIEDSHVSIIIFSKNYAFSKWCLDELSKIMECEKVQGQIVIPVFYNIEPSHVRKQTGSYKEAFAKHGGDYRCKKWRDDLTEAANISGCDSQKRNEEMIEMHDLIQEMGYEIIRQESIKYPKRRSRLWKHDEVVDVLKKNKENDIVEGIILNLELLNENLNLSNDFLAKMTNLRFFKIYNKYYWIKQEQFNIYLRDNLKSLSDKLRYFHWDGCCLESLSSKFCAEQLVVLIMRYSKLKKLWDRVQNLWNLKEIDLAESMRLTNIPDLSKATKLVRVNLRRCNKIKSLNIHSKYLSELYLDGCYSLAEISVTSDELTSLDLSRASLNPETLYPKSKLKSLNVNSRPLKELYLPHFSSLKQIAVVSDQITALKLRCSDIASLPSFISSLPRLTHLDLYYCCNLVSLPELPRSLRFICLDNCRNLMSLPELPSSLDSLTALNCNSLETEMCQRLALQHLLRRNSYGRGSKYLVFPGNHVIEECEFHTTEPSMSIPASCLNISHLCGFICCIILSKYVRSILGRGNHNLYPSGFYGNVDMSVSIYEDDTQLWHARKRRYALDEYPVLDHVMFGYHDLSNFDGMSEVLHPSKDVRIIFQSHGEHTYGKGFGVFPVYATTSGFELQISESQSIQPKQPLHQRGEGLNQKL</sequence>
<dbReference type="EMBL" id="JBGMDY010000003">
    <property type="protein sequence ID" value="KAL2341468.1"/>
    <property type="molecule type" value="Genomic_DNA"/>
</dbReference>
<evidence type="ECO:0000256" key="3">
    <source>
        <dbReference type="ARBA" id="ARBA00023027"/>
    </source>
</evidence>
<feature type="domain" description="TIR" evidence="5">
    <location>
        <begin position="18"/>
        <end position="176"/>
    </location>
</feature>
<organism evidence="6 7">
    <name type="scientific">Flemingia macrophylla</name>
    <dbReference type="NCBI Taxonomy" id="520843"/>
    <lineage>
        <taxon>Eukaryota</taxon>
        <taxon>Viridiplantae</taxon>
        <taxon>Streptophyta</taxon>
        <taxon>Embryophyta</taxon>
        <taxon>Tracheophyta</taxon>
        <taxon>Spermatophyta</taxon>
        <taxon>Magnoliopsida</taxon>
        <taxon>eudicotyledons</taxon>
        <taxon>Gunneridae</taxon>
        <taxon>Pentapetalae</taxon>
        <taxon>rosids</taxon>
        <taxon>fabids</taxon>
        <taxon>Fabales</taxon>
        <taxon>Fabaceae</taxon>
        <taxon>Papilionoideae</taxon>
        <taxon>50 kb inversion clade</taxon>
        <taxon>NPAAA clade</taxon>
        <taxon>indigoferoid/millettioid clade</taxon>
        <taxon>Phaseoleae</taxon>
        <taxon>Flemingia</taxon>
    </lineage>
</organism>
<dbReference type="InterPro" id="IPR035897">
    <property type="entry name" value="Toll_tir_struct_dom_sf"/>
</dbReference>
<proteinExistence type="predicted"/>